<feature type="domain" description="Spt4/RpoE2 zinc finger" evidence="6">
    <location>
        <begin position="77"/>
        <end position="153"/>
    </location>
</feature>
<comment type="similarity">
    <text evidence="2">Belongs to the SPT4 family.</text>
</comment>
<dbReference type="FunCoup" id="A0A0G4GK31">
    <property type="interactions" value="370"/>
</dbReference>
<evidence type="ECO:0000256" key="4">
    <source>
        <dbReference type="ARBA" id="ARBA00023242"/>
    </source>
</evidence>
<comment type="subcellular location">
    <subcellularLocation>
        <location evidence="1">Nucleus</location>
    </subcellularLocation>
</comment>
<dbReference type="InParanoid" id="A0A0G4GK31"/>
<evidence type="ECO:0000256" key="2">
    <source>
        <dbReference type="ARBA" id="ARBA00010464"/>
    </source>
</evidence>
<keyword evidence="8" id="KW-1185">Reference proteome</keyword>
<dbReference type="CDD" id="cd07973">
    <property type="entry name" value="Spt4"/>
    <property type="match status" value="1"/>
</dbReference>
<feature type="region of interest" description="Disordered" evidence="5">
    <location>
        <begin position="1"/>
        <end position="62"/>
    </location>
</feature>
<dbReference type="SMART" id="SM01389">
    <property type="entry name" value="Spt4"/>
    <property type="match status" value="1"/>
</dbReference>
<dbReference type="OMA" id="FDGMIAV"/>
<sequence length="169" mass="19049">MGDSGDDDDFRMSADQDDDEEDEQLSPGEDLLYRSPPGRRQQRRHSGRYDDDEEEDEMGGREGVMYSVTAPKANKRLRACLNCKMIKTFEQFFEEGCNNCDRLGLQGDKQRVEDNTTANFSGLVSLCDPARSWVARYNGLTGKLPGCYAVSVVGELSEAVQDEIRHSYD</sequence>
<evidence type="ECO:0000259" key="6">
    <source>
        <dbReference type="SMART" id="SM01389"/>
    </source>
</evidence>
<keyword evidence="4" id="KW-0539">Nucleus</keyword>
<dbReference type="Gene3D" id="3.30.40.210">
    <property type="match status" value="1"/>
</dbReference>
<dbReference type="OrthoDB" id="248751at2759"/>
<dbReference type="SUPFAM" id="SSF63393">
    <property type="entry name" value="RNA polymerase subunits"/>
    <property type="match status" value="1"/>
</dbReference>
<dbReference type="GO" id="GO:0032044">
    <property type="term" value="C:DSIF complex"/>
    <property type="evidence" value="ECO:0007669"/>
    <property type="project" value="TreeGrafter"/>
</dbReference>
<accession>A0A0G4GK31</accession>
<dbReference type="PANTHER" id="PTHR12882">
    <property type="entry name" value="SUPPRESSOR OF TY 4"/>
    <property type="match status" value="1"/>
</dbReference>
<proteinExistence type="inferred from homology"/>
<evidence type="ECO:0000256" key="5">
    <source>
        <dbReference type="SAM" id="MobiDB-lite"/>
    </source>
</evidence>
<name>A0A0G4GK31_VITBC</name>
<evidence type="ECO:0000313" key="7">
    <source>
        <dbReference type="EMBL" id="CEM30293.1"/>
    </source>
</evidence>
<evidence type="ECO:0000256" key="3">
    <source>
        <dbReference type="ARBA" id="ARBA00023163"/>
    </source>
</evidence>
<dbReference type="InterPro" id="IPR009287">
    <property type="entry name" value="Spt4"/>
</dbReference>
<evidence type="ECO:0000256" key="1">
    <source>
        <dbReference type="ARBA" id="ARBA00004123"/>
    </source>
</evidence>
<dbReference type="EMBL" id="CDMY01000695">
    <property type="protein sequence ID" value="CEM30293.1"/>
    <property type="molecule type" value="Genomic_DNA"/>
</dbReference>
<dbReference type="STRING" id="1169540.A0A0G4GK31"/>
<dbReference type="PhylomeDB" id="A0A0G4GK31"/>
<dbReference type="AlphaFoldDB" id="A0A0G4GK31"/>
<dbReference type="VEuPathDB" id="CryptoDB:Vbra_18057"/>
<feature type="compositionally biased region" description="Acidic residues" evidence="5">
    <location>
        <begin position="1"/>
        <end position="24"/>
    </location>
</feature>
<organism evidence="7 8">
    <name type="scientific">Vitrella brassicaformis (strain CCMP3155)</name>
    <dbReference type="NCBI Taxonomy" id="1169540"/>
    <lineage>
        <taxon>Eukaryota</taxon>
        <taxon>Sar</taxon>
        <taxon>Alveolata</taxon>
        <taxon>Colpodellida</taxon>
        <taxon>Vitrellaceae</taxon>
        <taxon>Vitrella</taxon>
    </lineage>
</organism>
<protein>
    <recommendedName>
        <fullName evidence="6">Spt4/RpoE2 zinc finger domain-containing protein</fullName>
    </recommendedName>
</protein>
<dbReference type="PANTHER" id="PTHR12882:SF1">
    <property type="entry name" value="TRANSCRIPTION ELONGATION FACTOR SPT4"/>
    <property type="match status" value="1"/>
</dbReference>
<dbReference type="GO" id="GO:0140673">
    <property type="term" value="P:transcription elongation-coupled chromatin remodeling"/>
    <property type="evidence" value="ECO:0007669"/>
    <property type="project" value="InterPro"/>
</dbReference>
<dbReference type="Pfam" id="PF06093">
    <property type="entry name" value="Spt4"/>
    <property type="match status" value="1"/>
</dbReference>
<dbReference type="GO" id="GO:0000993">
    <property type="term" value="F:RNA polymerase II complex binding"/>
    <property type="evidence" value="ECO:0007669"/>
    <property type="project" value="TreeGrafter"/>
</dbReference>
<dbReference type="InterPro" id="IPR022800">
    <property type="entry name" value="Spt4/RpoE2_Znf"/>
</dbReference>
<dbReference type="Proteomes" id="UP000041254">
    <property type="component" value="Unassembled WGS sequence"/>
</dbReference>
<dbReference type="InterPro" id="IPR029040">
    <property type="entry name" value="RPABC4/Spt4"/>
</dbReference>
<dbReference type="GO" id="GO:0008270">
    <property type="term" value="F:zinc ion binding"/>
    <property type="evidence" value="ECO:0007669"/>
    <property type="project" value="InterPro"/>
</dbReference>
<gene>
    <name evidence="7" type="ORF">Vbra_18057</name>
</gene>
<dbReference type="InterPro" id="IPR038510">
    <property type="entry name" value="Spt4_sf"/>
</dbReference>
<dbReference type="GO" id="GO:0006355">
    <property type="term" value="P:regulation of DNA-templated transcription"/>
    <property type="evidence" value="ECO:0007669"/>
    <property type="project" value="InterPro"/>
</dbReference>
<reference evidence="7 8" key="1">
    <citation type="submission" date="2014-11" db="EMBL/GenBank/DDBJ databases">
        <authorList>
            <person name="Zhu J."/>
            <person name="Qi W."/>
            <person name="Song R."/>
        </authorList>
    </citation>
    <scope>NUCLEOTIDE SEQUENCE [LARGE SCALE GENOMIC DNA]</scope>
</reference>
<evidence type="ECO:0000313" key="8">
    <source>
        <dbReference type="Proteomes" id="UP000041254"/>
    </source>
</evidence>
<keyword evidence="3" id="KW-0804">Transcription</keyword>